<feature type="transmembrane region" description="Helical" evidence="7">
    <location>
        <begin position="171"/>
        <end position="193"/>
    </location>
</feature>
<dbReference type="GO" id="GO:0006825">
    <property type="term" value="P:copper ion transport"/>
    <property type="evidence" value="ECO:0007669"/>
    <property type="project" value="InterPro"/>
</dbReference>
<evidence type="ECO:0000256" key="1">
    <source>
        <dbReference type="ARBA" id="ARBA00004651"/>
    </source>
</evidence>
<evidence type="ECO:0000256" key="5">
    <source>
        <dbReference type="ARBA" id="ARBA00023136"/>
    </source>
</evidence>
<organism evidence="9 10">
    <name type="scientific">Nocardiopsis kunsanensis</name>
    <dbReference type="NCBI Taxonomy" id="141693"/>
    <lineage>
        <taxon>Bacteria</taxon>
        <taxon>Bacillati</taxon>
        <taxon>Actinomycetota</taxon>
        <taxon>Actinomycetes</taxon>
        <taxon>Streptosporangiales</taxon>
        <taxon>Nocardiopsidaceae</taxon>
        <taxon>Nocardiopsis</taxon>
    </lineage>
</organism>
<dbReference type="Pfam" id="PF05425">
    <property type="entry name" value="CopD"/>
    <property type="match status" value="1"/>
</dbReference>
<dbReference type="PANTHER" id="PTHR34820:SF4">
    <property type="entry name" value="INNER MEMBRANE PROTEIN YEBZ"/>
    <property type="match status" value="1"/>
</dbReference>
<accession>A0A918X5M4</accession>
<evidence type="ECO:0000256" key="3">
    <source>
        <dbReference type="ARBA" id="ARBA00022692"/>
    </source>
</evidence>
<feature type="transmembrane region" description="Helical" evidence="7">
    <location>
        <begin position="568"/>
        <end position="588"/>
    </location>
</feature>
<feature type="transmembrane region" description="Helical" evidence="7">
    <location>
        <begin position="520"/>
        <end position="542"/>
    </location>
</feature>
<dbReference type="AlphaFoldDB" id="A0A918X5M4"/>
<feature type="transmembrane region" description="Helical" evidence="7">
    <location>
        <begin position="485"/>
        <end position="508"/>
    </location>
</feature>
<feature type="transmembrane region" description="Helical" evidence="7">
    <location>
        <begin position="213"/>
        <end position="238"/>
    </location>
</feature>
<evidence type="ECO:0000256" key="2">
    <source>
        <dbReference type="ARBA" id="ARBA00022475"/>
    </source>
</evidence>
<proteinExistence type="predicted"/>
<feature type="domain" description="Copper resistance protein D" evidence="8">
    <location>
        <begin position="312"/>
        <end position="412"/>
    </location>
</feature>
<comment type="caution">
    <text evidence="9">The sequence shown here is derived from an EMBL/GenBank/DDBJ whole genome shotgun (WGS) entry which is preliminary data.</text>
</comment>
<name>A0A918X5M4_9ACTN</name>
<evidence type="ECO:0000313" key="10">
    <source>
        <dbReference type="Proteomes" id="UP000654947"/>
    </source>
</evidence>
<reference evidence="9 10" key="1">
    <citation type="journal article" date="2014" name="Int. J. Syst. Evol. Microbiol.">
        <title>Complete genome sequence of Corynebacterium casei LMG S-19264T (=DSM 44701T), isolated from a smear-ripened cheese.</title>
        <authorList>
            <consortium name="US DOE Joint Genome Institute (JGI-PGF)"/>
            <person name="Walter F."/>
            <person name="Albersmeier A."/>
            <person name="Kalinowski J."/>
            <person name="Ruckert C."/>
        </authorList>
    </citation>
    <scope>NUCLEOTIDE SEQUENCE [LARGE SCALE GENOMIC DNA]</scope>
    <source>
        <strain evidence="9 10">KCTC 19473</strain>
    </source>
</reference>
<protein>
    <submittedName>
        <fullName evidence="9">Copper resistance protein D</fullName>
    </submittedName>
</protein>
<dbReference type="InterPro" id="IPR008457">
    <property type="entry name" value="Cu-R_CopD_dom"/>
</dbReference>
<feature type="transmembrane region" description="Helical" evidence="7">
    <location>
        <begin position="275"/>
        <end position="299"/>
    </location>
</feature>
<evidence type="ECO:0000256" key="7">
    <source>
        <dbReference type="SAM" id="Phobius"/>
    </source>
</evidence>
<feature type="transmembrane region" description="Helical" evidence="7">
    <location>
        <begin position="632"/>
        <end position="655"/>
    </location>
</feature>
<evidence type="ECO:0000256" key="6">
    <source>
        <dbReference type="SAM" id="MobiDB-lite"/>
    </source>
</evidence>
<dbReference type="PANTHER" id="PTHR34820">
    <property type="entry name" value="INNER MEMBRANE PROTEIN YEBZ"/>
    <property type="match status" value="1"/>
</dbReference>
<keyword evidence="5 7" id="KW-0472">Membrane</keyword>
<dbReference type="InterPro" id="IPR032694">
    <property type="entry name" value="CopC/D"/>
</dbReference>
<feature type="transmembrane region" description="Helical" evidence="7">
    <location>
        <begin position="319"/>
        <end position="340"/>
    </location>
</feature>
<keyword evidence="2" id="KW-1003">Cell membrane</keyword>
<keyword evidence="3 7" id="KW-0812">Transmembrane</keyword>
<evidence type="ECO:0000256" key="4">
    <source>
        <dbReference type="ARBA" id="ARBA00022989"/>
    </source>
</evidence>
<comment type="subcellular location">
    <subcellularLocation>
        <location evidence="1">Cell membrane</location>
        <topology evidence="1">Multi-pass membrane protein</topology>
    </subcellularLocation>
</comment>
<sequence length="780" mass="83888">MRAVCDARDGVLRRRASEDGVPVLAERARGRSADAFRRAAGQASGQMNWPLAVLSDRSSSTTEWHVAPPAQNDTITPAEHPDAPGTERVPLFAGAAVVLSLVSLALTLLLGGAAFPEVIPGLPDSGEAVRWGFPLAKVAMDGSALMAVGLLLMAVVFLPSDRGRLSDQAVGYVRAATWAALTWAVAAVFTLYFQTAEFLARTIGQVSVDEVTAYAGSVAGGISLMFVVLITTGVALFGRTVVSSTGALWLLILAGAATTPPALTGHSASAGAHELAVTGLAMHIITVCAWVGGLIAVTYHTMRRDAQAPVVAVNRFSNLALWLYIGVAISGVASALARLYSLGDLFRTEYGLIIVVKVAAFAVLGVFGYMHRTAVLRRIEGAPETLRRGLFLRLATVEALIMAAVVGVSVGLGRTAPPPPAESEVDPAAAILGFPVPPPMDVQNVLTLWRPDLFFIMVVIGAGALYIGGVLRLRKRGDTWPVLRIVAFVFGLLTIVVVQISGFATYAMVMFSQHMIQHMVIQMLTPILLVLGAPATLALRALKPARVRGDRGPREWLTLFLNSRFSRVVTHPAVAAPMFVFSPYALYFTSLFPTLMNDHLGHMFMSVHFLITGFLFYWIIIGIDPAPRKVPYLLRILLLFVVMAFHAFFGIAIMMQSAPIAMEFYSQFDVPWLDQAEDQYAGGGFAWALGEVPTILVTVALLYQWTKDDERTERRRERHAARGDSDDADMDAYNAYLAELARRSRGGTAVQETPEKTEQGSDAAEAETSQEAGGDDGPRA</sequence>
<dbReference type="GO" id="GO:0005886">
    <property type="term" value="C:plasma membrane"/>
    <property type="evidence" value="ECO:0007669"/>
    <property type="project" value="UniProtKB-SubCell"/>
</dbReference>
<feature type="transmembrane region" description="Helical" evidence="7">
    <location>
        <begin position="135"/>
        <end position="159"/>
    </location>
</feature>
<evidence type="ECO:0000259" key="8">
    <source>
        <dbReference type="Pfam" id="PF05425"/>
    </source>
</evidence>
<keyword evidence="4 7" id="KW-1133">Transmembrane helix</keyword>
<feature type="region of interest" description="Disordered" evidence="6">
    <location>
        <begin position="60"/>
        <end position="82"/>
    </location>
</feature>
<feature type="transmembrane region" description="Helical" evidence="7">
    <location>
        <begin position="245"/>
        <end position="263"/>
    </location>
</feature>
<dbReference type="InterPro" id="IPR019108">
    <property type="entry name" value="Caa3_assmbl_CtaG-rel"/>
</dbReference>
<feature type="transmembrane region" description="Helical" evidence="7">
    <location>
        <begin position="91"/>
        <end position="115"/>
    </location>
</feature>
<keyword evidence="10" id="KW-1185">Reference proteome</keyword>
<gene>
    <name evidence="9" type="ORF">GCM10007147_00050</name>
</gene>
<feature type="transmembrane region" description="Helical" evidence="7">
    <location>
        <begin position="390"/>
        <end position="412"/>
    </location>
</feature>
<feature type="region of interest" description="Disordered" evidence="6">
    <location>
        <begin position="743"/>
        <end position="780"/>
    </location>
</feature>
<dbReference type="Pfam" id="PF09678">
    <property type="entry name" value="Caa3_CtaG"/>
    <property type="match status" value="1"/>
</dbReference>
<dbReference type="EMBL" id="BMXL01000001">
    <property type="protein sequence ID" value="GHD14219.1"/>
    <property type="molecule type" value="Genomic_DNA"/>
</dbReference>
<feature type="transmembrane region" description="Helical" evidence="7">
    <location>
        <begin position="600"/>
        <end position="620"/>
    </location>
</feature>
<dbReference type="Proteomes" id="UP000654947">
    <property type="component" value="Unassembled WGS sequence"/>
</dbReference>
<feature type="transmembrane region" description="Helical" evidence="7">
    <location>
        <begin position="352"/>
        <end position="370"/>
    </location>
</feature>
<evidence type="ECO:0000313" key="9">
    <source>
        <dbReference type="EMBL" id="GHD14219.1"/>
    </source>
</evidence>
<feature type="transmembrane region" description="Helical" evidence="7">
    <location>
        <begin position="453"/>
        <end position="473"/>
    </location>
</feature>
<feature type="transmembrane region" description="Helical" evidence="7">
    <location>
        <begin position="685"/>
        <end position="706"/>
    </location>
</feature>